<dbReference type="InterPro" id="IPR039558">
    <property type="entry name" value="TPA1/OFD1_N"/>
</dbReference>
<comment type="similarity">
    <text evidence="2">Belongs to the TPA1 family.</text>
</comment>
<dbReference type="STRING" id="933852.A0A0C2X8E9"/>
<evidence type="ECO:0000256" key="2">
    <source>
        <dbReference type="ARBA" id="ARBA00007443"/>
    </source>
</evidence>
<keyword evidence="5" id="KW-0223">Dioxygenase</keyword>
<comment type="catalytic activity">
    <reaction evidence="8">
        <text>[ribosomal protein uS12]-L-proline + 2-oxoglutarate + O2 = [ribosomal protein uS12]-(3S)-3-hydroxy-L-proline + succinate + CO2</text>
        <dbReference type="Rhea" id="RHEA:54156"/>
        <dbReference type="Rhea" id="RHEA-COMP:13816"/>
        <dbReference type="Rhea" id="RHEA-COMP:13818"/>
        <dbReference type="ChEBI" id="CHEBI:15379"/>
        <dbReference type="ChEBI" id="CHEBI:16526"/>
        <dbReference type="ChEBI" id="CHEBI:16810"/>
        <dbReference type="ChEBI" id="CHEBI:30031"/>
        <dbReference type="ChEBI" id="CHEBI:50342"/>
        <dbReference type="ChEBI" id="CHEBI:85428"/>
    </reaction>
</comment>
<feature type="region of interest" description="Disordered" evidence="9">
    <location>
        <begin position="527"/>
        <end position="591"/>
    </location>
</feature>
<dbReference type="Gene3D" id="2.60.120.620">
    <property type="entry name" value="q2cbj1_9rhob like domain"/>
    <property type="match status" value="1"/>
</dbReference>
<evidence type="ECO:0000256" key="5">
    <source>
        <dbReference type="ARBA" id="ARBA00022964"/>
    </source>
</evidence>
<dbReference type="InterPro" id="IPR051842">
    <property type="entry name" value="uS12_prolyl_hydroxylase"/>
</dbReference>
<dbReference type="GO" id="GO:0006449">
    <property type="term" value="P:regulation of translational termination"/>
    <property type="evidence" value="ECO:0007669"/>
    <property type="project" value="TreeGrafter"/>
</dbReference>
<name>A0A0C2X8E9_SERVB</name>
<keyword evidence="12" id="KW-1185">Reference proteome</keyword>
<reference evidence="11 12" key="1">
    <citation type="submission" date="2014-04" db="EMBL/GenBank/DDBJ databases">
        <authorList>
            <consortium name="DOE Joint Genome Institute"/>
            <person name="Kuo A."/>
            <person name="Zuccaro A."/>
            <person name="Kohler A."/>
            <person name="Nagy L.G."/>
            <person name="Floudas D."/>
            <person name="Copeland A."/>
            <person name="Barry K.W."/>
            <person name="Cichocki N."/>
            <person name="Veneault-Fourrey C."/>
            <person name="LaButti K."/>
            <person name="Lindquist E.A."/>
            <person name="Lipzen A."/>
            <person name="Lundell T."/>
            <person name="Morin E."/>
            <person name="Murat C."/>
            <person name="Sun H."/>
            <person name="Tunlid A."/>
            <person name="Henrissat B."/>
            <person name="Grigoriev I.V."/>
            <person name="Hibbett D.S."/>
            <person name="Martin F."/>
            <person name="Nordberg H.P."/>
            <person name="Cantor M.N."/>
            <person name="Hua S.X."/>
        </authorList>
    </citation>
    <scope>NUCLEOTIDE SEQUENCE [LARGE SCALE GENOMIC DNA]</scope>
    <source>
        <strain evidence="11 12">MAFF 305830</strain>
    </source>
</reference>
<feature type="compositionally biased region" description="Polar residues" evidence="9">
    <location>
        <begin position="548"/>
        <end position="558"/>
    </location>
</feature>
<evidence type="ECO:0000256" key="1">
    <source>
        <dbReference type="ARBA" id="ARBA00001961"/>
    </source>
</evidence>
<keyword evidence="6" id="KW-0560">Oxidoreductase</keyword>
<feature type="domain" description="Fe2OG dioxygenase" evidence="10">
    <location>
        <begin position="152"/>
        <end position="267"/>
    </location>
</feature>
<dbReference type="Gene3D" id="3.60.130.20">
    <property type="entry name" value="Oxoglutarate/iron-dependent oxygenase, C-terminal degradation domain"/>
    <property type="match status" value="1"/>
</dbReference>
<dbReference type="GO" id="GO:0005506">
    <property type="term" value="F:iron ion binding"/>
    <property type="evidence" value="ECO:0007669"/>
    <property type="project" value="InterPro"/>
</dbReference>
<feature type="compositionally biased region" description="Acidic residues" evidence="9">
    <location>
        <begin position="570"/>
        <end position="585"/>
    </location>
</feature>
<dbReference type="InterPro" id="IPR005123">
    <property type="entry name" value="Oxoglu/Fe-dep_dioxygenase_dom"/>
</dbReference>
<dbReference type="OrthoDB" id="430522at2759"/>
<evidence type="ECO:0000313" key="11">
    <source>
        <dbReference type="EMBL" id="KIM25522.1"/>
    </source>
</evidence>
<dbReference type="GO" id="GO:0031543">
    <property type="term" value="F:peptidyl-proline dioxygenase activity"/>
    <property type="evidence" value="ECO:0007669"/>
    <property type="project" value="UniProtKB-ARBA"/>
</dbReference>
<dbReference type="PROSITE" id="PS51471">
    <property type="entry name" value="FE2OG_OXY"/>
    <property type="match status" value="1"/>
</dbReference>
<dbReference type="Pfam" id="PF10637">
    <property type="entry name" value="Ofd1_CTDD"/>
    <property type="match status" value="1"/>
</dbReference>
<keyword evidence="7" id="KW-0408">Iron</keyword>
<dbReference type="EMBL" id="KN824313">
    <property type="protein sequence ID" value="KIM25522.1"/>
    <property type="molecule type" value="Genomic_DNA"/>
</dbReference>
<dbReference type="InterPro" id="IPR043044">
    <property type="entry name" value="TPA1/Ofd1_C"/>
</dbReference>
<protein>
    <recommendedName>
        <fullName evidence="10">Fe2OG dioxygenase domain-containing protein</fullName>
    </recommendedName>
</protein>
<dbReference type="GO" id="GO:0005737">
    <property type="term" value="C:cytoplasm"/>
    <property type="evidence" value="ECO:0007669"/>
    <property type="project" value="TreeGrafter"/>
</dbReference>
<proteinExistence type="inferred from homology"/>
<evidence type="ECO:0000256" key="8">
    <source>
        <dbReference type="ARBA" id="ARBA00047444"/>
    </source>
</evidence>
<dbReference type="InterPro" id="IPR006620">
    <property type="entry name" value="Pro_4_hyd_alph"/>
</dbReference>
<comment type="cofactor">
    <cofactor evidence="1">
        <name>L-ascorbate</name>
        <dbReference type="ChEBI" id="CHEBI:38290"/>
    </cofactor>
</comment>
<evidence type="ECO:0000256" key="6">
    <source>
        <dbReference type="ARBA" id="ARBA00023002"/>
    </source>
</evidence>
<keyword evidence="4" id="KW-0847">Vitamin C</keyword>
<evidence type="ECO:0000256" key="3">
    <source>
        <dbReference type="ARBA" id="ARBA00022723"/>
    </source>
</evidence>
<dbReference type="HOGENOM" id="CLU_017005_0_0_1"/>
<feature type="region of interest" description="Disordered" evidence="9">
    <location>
        <begin position="373"/>
        <end position="396"/>
    </location>
</feature>
<evidence type="ECO:0000313" key="12">
    <source>
        <dbReference type="Proteomes" id="UP000054097"/>
    </source>
</evidence>
<dbReference type="Proteomes" id="UP000054097">
    <property type="component" value="Unassembled WGS sequence"/>
</dbReference>
<gene>
    <name evidence="11" type="ORF">M408DRAFT_74085</name>
</gene>
<evidence type="ECO:0000259" key="10">
    <source>
        <dbReference type="PROSITE" id="PS51471"/>
    </source>
</evidence>
<accession>A0A0C2X8E9</accession>
<evidence type="ECO:0000256" key="4">
    <source>
        <dbReference type="ARBA" id="ARBA00022896"/>
    </source>
</evidence>
<dbReference type="GO" id="GO:0031418">
    <property type="term" value="F:L-ascorbic acid binding"/>
    <property type="evidence" value="ECO:0007669"/>
    <property type="project" value="UniProtKB-KW"/>
</dbReference>
<feature type="region of interest" description="Disordered" evidence="9">
    <location>
        <begin position="1"/>
        <end position="29"/>
    </location>
</feature>
<dbReference type="PANTHER" id="PTHR12117">
    <property type="entry name" value="HISTONE ACETYLTRANSFERASE COMPLEX"/>
    <property type="match status" value="1"/>
</dbReference>
<evidence type="ECO:0000256" key="7">
    <source>
        <dbReference type="ARBA" id="ARBA00023004"/>
    </source>
</evidence>
<dbReference type="PANTHER" id="PTHR12117:SF0">
    <property type="entry name" value="PROLYL 3-HYDROXYLASE OGFOD1"/>
    <property type="match status" value="1"/>
</dbReference>
<dbReference type="InterPro" id="IPR019601">
    <property type="entry name" value="Oxoglutarate/Fe-dep_Oase_C"/>
</dbReference>
<organism evidence="11 12">
    <name type="scientific">Serendipita vermifera MAFF 305830</name>
    <dbReference type="NCBI Taxonomy" id="933852"/>
    <lineage>
        <taxon>Eukaryota</taxon>
        <taxon>Fungi</taxon>
        <taxon>Dikarya</taxon>
        <taxon>Basidiomycota</taxon>
        <taxon>Agaricomycotina</taxon>
        <taxon>Agaricomycetes</taxon>
        <taxon>Sebacinales</taxon>
        <taxon>Serendipitaceae</taxon>
        <taxon>Serendipita</taxon>
    </lineage>
</organism>
<dbReference type="Pfam" id="PF13661">
    <property type="entry name" value="2OG-FeII_Oxy_4"/>
    <property type="match status" value="1"/>
</dbReference>
<dbReference type="SMART" id="SM00702">
    <property type="entry name" value="P4Hc"/>
    <property type="match status" value="1"/>
</dbReference>
<dbReference type="AlphaFoldDB" id="A0A0C2X8E9"/>
<evidence type="ECO:0000256" key="9">
    <source>
        <dbReference type="SAM" id="MobiDB-lite"/>
    </source>
</evidence>
<sequence>MRPRSPTEAVNGPPAKRQRRSGSFGTDSHDPVPFFATNLFSPSSISSLGEQYQSAQPWKHVVIDKLFQESLLTRVKDEIVEHLSFTEKETDIYRASPSVLQTGDLASLNYLEESQRKLFPALQTLRDSLYSKEFRDFIRKVTGCGPLSSRKDRQDMSVNTYKKTCHLLNHDDVIGSRRVSYILYMPLPIDQPWQSEWGGALELYPVVPGSNPPEPAAIPSKTIEPSWGQWVMFEVQPGKSFHSVEEVVVDTDRNGRQRLSISGWFHRAQPGEEDYEDEPEADTFISSRNQLISHSSLAHSYTENDQPLLPSDALTSEAITFLSAYINPVYLTPKAMTALTERFAAESSLELHRFLVDNLAEKLQTGLAQRDVEDGLGERRARRMPSHSSGTNVQWHVKGPPHKSRYCILSDKRPSGRPNSPSYIAEDSPEWIMRRLQDVLFPSPAFRAWLANVTSLLPLRHSVEARRFRPGLDYTLATSEESEARLDVCLALTPPLEPAQIKRLDGSWESGEWGGWECYLAPPDTEEDPTVYKSSKSHKSGKNGKPSEQSNGTSNGDATNGHAHDRLAEGDDGDESMSEDEEDDSGPLLTVQPGFNRLLLVLRDERVMHFTKYLSASAPGCRWDVYGEWEVGMVEENETDAD</sequence>
<reference evidence="12" key="2">
    <citation type="submission" date="2015-01" db="EMBL/GenBank/DDBJ databases">
        <title>Evolutionary Origins and Diversification of the Mycorrhizal Mutualists.</title>
        <authorList>
            <consortium name="DOE Joint Genome Institute"/>
            <consortium name="Mycorrhizal Genomics Consortium"/>
            <person name="Kohler A."/>
            <person name="Kuo A."/>
            <person name="Nagy L.G."/>
            <person name="Floudas D."/>
            <person name="Copeland A."/>
            <person name="Barry K.W."/>
            <person name="Cichocki N."/>
            <person name="Veneault-Fourrey C."/>
            <person name="LaButti K."/>
            <person name="Lindquist E.A."/>
            <person name="Lipzen A."/>
            <person name="Lundell T."/>
            <person name="Morin E."/>
            <person name="Murat C."/>
            <person name="Riley R."/>
            <person name="Ohm R."/>
            <person name="Sun H."/>
            <person name="Tunlid A."/>
            <person name="Henrissat B."/>
            <person name="Grigoriev I.V."/>
            <person name="Hibbett D.S."/>
            <person name="Martin F."/>
        </authorList>
    </citation>
    <scope>NUCLEOTIDE SEQUENCE [LARGE SCALE GENOMIC DNA]</scope>
    <source>
        <strain evidence="12">MAFF 305830</strain>
    </source>
</reference>
<keyword evidence="3" id="KW-0479">Metal-binding</keyword>